<dbReference type="GO" id="GO:0050906">
    <property type="term" value="P:detection of stimulus involved in sensory perception"/>
    <property type="evidence" value="ECO:0007669"/>
    <property type="project" value="UniProtKB-ARBA"/>
</dbReference>
<evidence type="ECO:0000256" key="10">
    <source>
        <dbReference type="ARBA" id="ARBA00023180"/>
    </source>
</evidence>
<evidence type="ECO:0000256" key="7">
    <source>
        <dbReference type="ARBA" id="ARBA00023065"/>
    </source>
</evidence>
<dbReference type="Gene3D" id="1.10.287.70">
    <property type="match status" value="1"/>
</dbReference>
<comment type="similarity">
    <text evidence="2">Belongs to the glutamate-gated ion channel (TC 1.A.10.1) family.</text>
</comment>
<accession>A0AAW0TSU0</accession>
<keyword evidence="11" id="KW-1071">Ligand-gated ion channel</keyword>
<keyword evidence="6 13" id="KW-1133">Transmembrane helix</keyword>
<feature type="transmembrane region" description="Helical" evidence="13">
    <location>
        <begin position="294"/>
        <end position="314"/>
    </location>
</feature>
<dbReference type="GO" id="GO:0015276">
    <property type="term" value="F:ligand-gated monoatomic ion channel activity"/>
    <property type="evidence" value="ECO:0007669"/>
    <property type="project" value="InterPro"/>
</dbReference>
<keyword evidence="4" id="KW-1003">Cell membrane</keyword>
<dbReference type="SMART" id="SM00918">
    <property type="entry name" value="Lig_chan-Glu_bd"/>
    <property type="match status" value="1"/>
</dbReference>
<keyword evidence="10" id="KW-0325">Glycoprotein</keyword>
<evidence type="ECO:0000256" key="4">
    <source>
        <dbReference type="ARBA" id="ARBA00022475"/>
    </source>
</evidence>
<dbReference type="PANTHER" id="PTHR42643:SF30">
    <property type="entry name" value="IONOTROPIC RECEPTOR 40A-RELATED"/>
    <property type="match status" value="1"/>
</dbReference>
<dbReference type="InterPro" id="IPR052192">
    <property type="entry name" value="Insect_Ionotropic_Sensory_Rcpt"/>
</dbReference>
<keyword evidence="7" id="KW-0406">Ion transport</keyword>
<evidence type="ECO:0000256" key="9">
    <source>
        <dbReference type="ARBA" id="ARBA00023170"/>
    </source>
</evidence>
<keyword evidence="12" id="KW-0407">Ion channel</keyword>
<dbReference type="EMBL" id="JARAKH010000027">
    <property type="protein sequence ID" value="KAK8389387.1"/>
    <property type="molecule type" value="Genomic_DNA"/>
</dbReference>
<dbReference type="PANTHER" id="PTHR42643">
    <property type="entry name" value="IONOTROPIC RECEPTOR 20A-RELATED"/>
    <property type="match status" value="1"/>
</dbReference>
<organism evidence="15 16">
    <name type="scientific">Scylla paramamosain</name>
    <name type="common">Mud crab</name>
    <dbReference type="NCBI Taxonomy" id="85552"/>
    <lineage>
        <taxon>Eukaryota</taxon>
        <taxon>Metazoa</taxon>
        <taxon>Ecdysozoa</taxon>
        <taxon>Arthropoda</taxon>
        <taxon>Crustacea</taxon>
        <taxon>Multicrustacea</taxon>
        <taxon>Malacostraca</taxon>
        <taxon>Eumalacostraca</taxon>
        <taxon>Eucarida</taxon>
        <taxon>Decapoda</taxon>
        <taxon>Pleocyemata</taxon>
        <taxon>Brachyura</taxon>
        <taxon>Eubrachyura</taxon>
        <taxon>Portunoidea</taxon>
        <taxon>Portunidae</taxon>
        <taxon>Portuninae</taxon>
        <taxon>Scylla</taxon>
    </lineage>
</organism>
<dbReference type="Proteomes" id="UP001487740">
    <property type="component" value="Unassembled WGS sequence"/>
</dbReference>
<protein>
    <recommendedName>
        <fullName evidence="14">Ionotropic glutamate receptor L-glutamate and glycine-binding domain-containing protein</fullName>
    </recommendedName>
</protein>
<gene>
    <name evidence="15" type="ORF">O3P69_008852</name>
</gene>
<dbReference type="InterPro" id="IPR019594">
    <property type="entry name" value="Glu/Gly-bd"/>
</dbReference>
<evidence type="ECO:0000256" key="11">
    <source>
        <dbReference type="ARBA" id="ARBA00023286"/>
    </source>
</evidence>
<dbReference type="Pfam" id="PF00060">
    <property type="entry name" value="Lig_chan"/>
    <property type="match status" value="1"/>
</dbReference>
<dbReference type="AlphaFoldDB" id="A0AAW0TSU0"/>
<name>A0AAW0TSU0_SCYPA</name>
<comment type="caution">
    <text evidence="15">The sequence shown here is derived from an EMBL/GenBank/DDBJ whole genome shotgun (WGS) entry which is preliminary data.</text>
</comment>
<evidence type="ECO:0000256" key="2">
    <source>
        <dbReference type="ARBA" id="ARBA00008685"/>
    </source>
</evidence>
<evidence type="ECO:0000256" key="5">
    <source>
        <dbReference type="ARBA" id="ARBA00022692"/>
    </source>
</evidence>
<evidence type="ECO:0000259" key="14">
    <source>
        <dbReference type="SMART" id="SM00918"/>
    </source>
</evidence>
<evidence type="ECO:0000256" key="13">
    <source>
        <dbReference type="SAM" id="Phobius"/>
    </source>
</evidence>
<dbReference type="SUPFAM" id="SSF53850">
    <property type="entry name" value="Periplasmic binding protein-like II"/>
    <property type="match status" value="1"/>
</dbReference>
<proteinExistence type="inferred from homology"/>
<keyword evidence="5 13" id="KW-0812">Transmembrane</keyword>
<dbReference type="GO" id="GO:0005886">
    <property type="term" value="C:plasma membrane"/>
    <property type="evidence" value="ECO:0007669"/>
    <property type="project" value="UniProtKB-SubCell"/>
</dbReference>
<dbReference type="Pfam" id="PF10613">
    <property type="entry name" value="Lig_chan-Glu_bd"/>
    <property type="match status" value="1"/>
</dbReference>
<keyword evidence="3" id="KW-0813">Transport</keyword>
<dbReference type="Gene3D" id="3.40.190.10">
    <property type="entry name" value="Periplasmic binding protein-like II"/>
    <property type="match status" value="1"/>
</dbReference>
<keyword evidence="8 13" id="KW-0472">Membrane</keyword>
<reference evidence="15 16" key="1">
    <citation type="submission" date="2023-03" db="EMBL/GenBank/DDBJ databases">
        <title>High-quality genome of Scylla paramamosain provides insights in environmental adaptation.</title>
        <authorList>
            <person name="Zhang L."/>
        </authorList>
    </citation>
    <scope>NUCLEOTIDE SEQUENCE [LARGE SCALE GENOMIC DNA]</scope>
    <source>
        <strain evidence="15">LZ_2023a</strain>
        <tissue evidence="15">Muscle</tissue>
    </source>
</reference>
<sequence>MKRFVVAGLTKAHLETFTTSSKGRKSEHIVGIVKNNHGNFEVFTNLLYKNDRLVRVFTWGQRTQSGSITASTSDNRNLAMVQGVFTSSDNFNLFSDKTKDLEGATLNVVTFLFPPVVMYRRAANGSVVDRYGGNIRLAQAVAGMYNFSIRFIEPPPGELWGELTSNGTWNGMVGLFAREEGDIGVANLFITALGGRRKFQEYTFPYGQESTCFLIRRGAGLPRWQSLALPFAQDTWLAVLLVALLVGPVLYVLSQPQVTSGEKLAGRSFAFSTLYTFAVHLRNSRPLLPLRTSLQVFVAFLWVYVIIVTEAYSANLTAFLTVERVPEGINTLKELYQSSFTVYAQGPFFGNNLAAAKNEHARIVSKPYNYS</sequence>
<evidence type="ECO:0000256" key="6">
    <source>
        <dbReference type="ARBA" id="ARBA00022989"/>
    </source>
</evidence>
<keyword evidence="16" id="KW-1185">Reference proteome</keyword>
<evidence type="ECO:0000256" key="8">
    <source>
        <dbReference type="ARBA" id="ARBA00023136"/>
    </source>
</evidence>
<evidence type="ECO:0000313" key="16">
    <source>
        <dbReference type="Proteomes" id="UP001487740"/>
    </source>
</evidence>
<keyword evidence="9" id="KW-0675">Receptor</keyword>
<feature type="domain" description="Ionotropic glutamate receptor L-glutamate and glycine-binding" evidence="14">
    <location>
        <begin position="115"/>
        <end position="178"/>
    </location>
</feature>
<evidence type="ECO:0000256" key="12">
    <source>
        <dbReference type="ARBA" id="ARBA00023303"/>
    </source>
</evidence>
<evidence type="ECO:0000256" key="1">
    <source>
        <dbReference type="ARBA" id="ARBA00004651"/>
    </source>
</evidence>
<evidence type="ECO:0000313" key="15">
    <source>
        <dbReference type="EMBL" id="KAK8389387.1"/>
    </source>
</evidence>
<evidence type="ECO:0000256" key="3">
    <source>
        <dbReference type="ARBA" id="ARBA00022448"/>
    </source>
</evidence>
<comment type="subcellular location">
    <subcellularLocation>
        <location evidence="1">Cell membrane</location>
        <topology evidence="1">Multi-pass membrane protein</topology>
    </subcellularLocation>
</comment>
<dbReference type="InterPro" id="IPR001320">
    <property type="entry name" value="Iontro_rcpt_C"/>
</dbReference>
<feature type="transmembrane region" description="Helical" evidence="13">
    <location>
        <begin position="235"/>
        <end position="253"/>
    </location>
</feature>